<proteinExistence type="predicted"/>
<evidence type="ECO:0000256" key="3">
    <source>
        <dbReference type="ARBA" id="ARBA00022989"/>
    </source>
</evidence>
<feature type="transmembrane region" description="Helical" evidence="5">
    <location>
        <begin position="12"/>
        <end position="30"/>
    </location>
</feature>
<name>A0A7E4W3M8_PANRE</name>
<dbReference type="SUPFAM" id="SSF103473">
    <property type="entry name" value="MFS general substrate transporter"/>
    <property type="match status" value="1"/>
</dbReference>
<dbReference type="AlphaFoldDB" id="A0A7E4W3M8"/>
<sequence>MRDVMRLDLKQNGIYVSVVFFIQLFSKLILSVTADVLKSKKILSHTTSVKIFQVFSNTLTAIASLILGLYIDCSHEVLIIFVLCLYGIGLSAAIPGCFTALVSIAPSYAGTLTAFGLVAATFANILSPWTVAFIVKEGTRDEWAVIFVIIAMINLISSVAFGFFGTADIQPWAHSVVQTESGLELTDERQKCKALIQRVDEG</sequence>
<comment type="subcellular location">
    <subcellularLocation>
        <location evidence="1">Membrane</location>
        <topology evidence="1">Multi-pass membrane protein</topology>
    </subcellularLocation>
</comment>
<evidence type="ECO:0000256" key="5">
    <source>
        <dbReference type="SAM" id="Phobius"/>
    </source>
</evidence>
<evidence type="ECO:0000256" key="4">
    <source>
        <dbReference type="ARBA" id="ARBA00023136"/>
    </source>
</evidence>
<dbReference type="PANTHER" id="PTHR11662">
    <property type="entry name" value="SOLUTE CARRIER FAMILY 17"/>
    <property type="match status" value="1"/>
</dbReference>
<reference evidence="6" key="1">
    <citation type="journal article" date="2013" name="Genetics">
        <title>The draft genome and transcriptome of Panagrellus redivivus are shaped by the harsh demands of a free-living lifestyle.</title>
        <authorList>
            <person name="Srinivasan J."/>
            <person name="Dillman A.R."/>
            <person name="Macchietto M.G."/>
            <person name="Heikkinen L."/>
            <person name="Lakso M."/>
            <person name="Fracchia K.M."/>
            <person name="Antoshechkin I."/>
            <person name="Mortazavi A."/>
            <person name="Wong G."/>
            <person name="Sternberg P.W."/>
        </authorList>
    </citation>
    <scope>NUCLEOTIDE SEQUENCE [LARGE SCALE GENOMIC DNA]</scope>
    <source>
        <strain evidence="6">MT8872</strain>
    </source>
</reference>
<evidence type="ECO:0000313" key="7">
    <source>
        <dbReference type="WBParaSite" id="Pan_g6118.t1"/>
    </source>
</evidence>
<evidence type="ECO:0000256" key="2">
    <source>
        <dbReference type="ARBA" id="ARBA00022692"/>
    </source>
</evidence>
<keyword evidence="2 5" id="KW-0812">Transmembrane</keyword>
<feature type="transmembrane region" description="Helical" evidence="5">
    <location>
        <begin position="77"/>
        <end position="101"/>
    </location>
</feature>
<dbReference type="Gene3D" id="1.20.1250.20">
    <property type="entry name" value="MFS general substrate transporter like domains"/>
    <property type="match status" value="1"/>
</dbReference>
<keyword evidence="4 5" id="KW-0472">Membrane</keyword>
<dbReference type="WBParaSite" id="Pan_g6118.t1">
    <property type="protein sequence ID" value="Pan_g6118.t1"/>
    <property type="gene ID" value="Pan_g6118"/>
</dbReference>
<dbReference type="InterPro" id="IPR036259">
    <property type="entry name" value="MFS_trans_sf"/>
</dbReference>
<evidence type="ECO:0000256" key="1">
    <source>
        <dbReference type="ARBA" id="ARBA00004141"/>
    </source>
</evidence>
<dbReference type="InterPro" id="IPR050382">
    <property type="entry name" value="MFS_Na/Anion_cotransporter"/>
</dbReference>
<keyword evidence="6" id="KW-1185">Reference proteome</keyword>
<accession>A0A7E4W3M8</accession>
<organism evidence="6 7">
    <name type="scientific">Panagrellus redivivus</name>
    <name type="common">Microworm</name>
    <dbReference type="NCBI Taxonomy" id="6233"/>
    <lineage>
        <taxon>Eukaryota</taxon>
        <taxon>Metazoa</taxon>
        <taxon>Ecdysozoa</taxon>
        <taxon>Nematoda</taxon>
        <taxon>Chromadorea</taxon>
        <taxon>Rhabditida</taxon>
        <taxon>Tylenchina</taxon>
        <taxon>Panagrolaimomorpha</taxon>
        <taxon>Panagrolaimoidea</taxon>
        <taxon>Panagrolaimidae</taxon>
        <taxon>Panagrellus</taxon>
    </lineage>
</organism>
<evidence type="ECO:0000313" key="6">
    <source>
        <dbReference type="Proteomes" id="UP000492821"/>
    </source>
</evidence>
<feature type="transmembrane region" description="Helical" evidence="5">
    <location>
        <begin position="143"/>
        <end position="164"/>
    </location>
</feature>
<protein>
    <submittedName>
        <fullName evidence="7">MFS domain-containing protein</fullName>
    </submittedName>
</protein>
<dbReference type="PANTHER" id="PTHR11662:SF399">
    <property type="entry name" value="FI19708P1-RELATED"/>
    <property type="match status" value="1"/>
</dbReference>
<feature type="transmembrane region" description="Helical" evidence="5">
    <location>
        <begin position="108"/>
        <end position="131"/>
    </location>
</feature>
<reference evidence="7" key="2">
    <citation type="submission" date="2020-10" db="UniProtKB">
        <authorList>
            <consortium name="WormBaseParasite"/>
        </authorList>
    </citation>
    <scope>IDENTIFICATION</scope>
</reference>
<dbReference type="GO" id="GO:0016020">
    <property type="term" value="C:membrane"/>
    <property type="evidence" value="ECO:0007669"/>
    <property type="project" value="UniProtKB-SubCell"/>
</dbReference>
<keyword evidence="3 5" id="KW-1133">Transmembrane helix</keyword>
<dbReference type="Proteomes" id="UP000492821">
    <property type="component" value="Unassembled WGS sequence"/>
</dbReference>
<feature type="transmembrane region" description="Helical" evidence="5">
    <location>
        <begin position="51"/>
        <end position="71"/>
    </location>
</feature>
<dbReference type="GO" id="GO:0006820">
    <property type="term" value="P:monoatomic anion transport"/>
    <property type="evidence" value="ECO:0007669"/>
    <property type="project" value="TreeGrafter"/>
</dbReference>
<dbReference type="GO" id="GO:0022857">
    <property type="term" value="F:transmembrane transporter activity"/>
    <property type="evidence" value="ECO:0007669"/>
    <property type="project" value="TreeGrafter"/>
</dbReference>